<dbReference type="AlphaFoldDB" id="A2BJJ5"/>
<dbReference type="HOGENOM" id="CLU_830564_0_0_2"/>
<dbReference type="GeneID" id="4781355"/>
<proteinExistence type="predicted"/>
<dbReference type="RefSeq" id="WP_011821474.1">
    <property type="nucleotide sequence ID" value="NC_008818.1"/>
</dbReference>
<reference evidence="1 2" key="1">
    <citation type="journal article" date="2007" name="Archaea">
        <title>The genome of Hyperthermus butylicus: a sulfur-reducing, peptide fermenting, neutrophilic Crenarchaeote growing up to 108 degrees C.</title>
        <authorList>
            <person name="Brugger K."/>
            <person name="Chen L."/>
            <person name="Stark M."/>
            <person name="Zibat A."/>
            <person name="Redder P."/>
            <person name="Ruepp A."/>
            <person name="Awayez M."/>
            <person name="She Q."/>
            <person name="Garrett R.A."/>
            <person name="Klenk H.P."/>
        </authorList>
    </citation>
    <scope>NUCLEOTIDE SEQUENCE [LARGE SCALE GENOMIC DNA]</scope>
    <source>
        <strain evidence="2">DSM 5456 / JCM 9403 / PLM1-5</strain>
    </source>
</reference>
<dbReference type="Proteomes" id="UP000002593">
    <property type="component" value="Chromosome"/>
</dbReference>
<evidence type="ECO:0000313" key="2">
    <source>
        <dbReference type="Proteomes" id="UP000002593"/>
    </source>
</evidence>
<dbReference type="EnsemblBacteria" id="ABM80156">
    <property type="protein sequence ID" value="ABM80156"/>
    <property type="gene ID" value="Hbut_0284"/>
</dbReference>
<name>A2BJJ5_HYPBU</name>
<dbReference type="Pfam" id="PF01992">
    <property type="entry name" value="vATP-synt_AC39"/>
    <property type="match status" value="1"/>
</dbReference>
<evidence type="ECO:0000313" key="1">
    <source>
        <dbReference type="EMBL" id="ABM80156.1"/>
    </source>
</evidence>
<gene>
    <name evidence="1" type="ordered locus">Hbut_0284</name>
</gene>
<sequence>MNRIPDVGVDYLNVKAFTARLLSLEDDLKALMAQYTGDEAVLELFQATKLSKYLPEKPANPRPVEVAAYRYMAELLGRFEAIASGKAEAIHRAYKLVLLVHDAEIIIGRMLRGKTPPRDEELVQPASPQVGLLRRLAEEEAKPSQALRAVGLEKAAAIVEKNPEYLSTALDLELIAALAEALQVAETEYAREIIGARLDITAVRIASTLAVLEAPSETSQLYFENLRTYRLPADSLRQAIETKDAEQLETILKAKAPQQLPENLPPADAYIAAARKHNRKLVAKTYIAAVLTVDVLAAALEQALLDAEDAIIIAIAGYSKQPKQQAAALLSIQV</sequence>
<protein>
    <submittedName>
        <fullName evidence="1">Uncharacterized protein</fullName>
    </submittedName>
</protein>
<keyword evidence="2" id="KW-1185">Reference proteome</keyword>
<dbReference type="OrthoDB" id="15519at2157"/>
<organism evidence="1 2">
    <name type="scientific">Hyperthermus butylicus (strain DSM 5456 / JCM 9403 / PLM1-5)</name>
    <dbReference type="NCBI Taxonomy" id="415426"/>
    <lineage>
        <taxon>Archaea</taxon>
        <taxon>Thermoproteota</taxon>
        <taxon>Thermoprotei</taxon>
        <taxon>Desulfurococcales</taxon>
        <taxon>Pyrodictiaceae</taxon>
        <taxon>Hyperthermus</taxon>
    </lineage>
</organism>
<dbReference type="SUPFAM" id="SSF103486">
    <property type="entry name" value="V-type ATP synthase subunit C"/>
    <property type="match status" value="1"/>
</dbReference>
<dbReference type="InterPro" id="IPR036079">
    <property type="entry name" value="ATPase_csu/dsu_sf"/>
</dbReference>
<dbReference type="InterPro" id="IPR002843">
    <property type="entry name" value="ATPase_V0-cplx_csu/dsu"/>
</dbReference>
<dbReference type="STRING" id="415426.Hbut_0284"/>
<accession>A2BJJ5</accession>
<dbReference type="KEGG" id="hbu:Hbut_0284"/>
<dbReference type="EMBL" id="CP000493">
    <property type="protein sequence ID" value="ABM80156.1"/>
    <property type="molecule type" value="Genomic_DNA"/>
</dbReference>